<organism evidence="2 3">
    <name type="scientific">Cardiocondyla obscurior</name>
    <dbReference type="NCBI Taxonomy" id="286306"/>
    <lineage>
        <taxon>Eukaryota</taxon>
        <taxon>Metazoa</taxon>
        <taxon>Ecdysozoa</taxon>
        <taxon>Arthropoda</taxon>
        <taxon>Hexapoda</taxon>
        <taxon>Insecta</taxon>
        <taxon>Pterygota</taxon>
        <taxon>Neoptera</taxon>
        <taxon>Endopterygota</taxon>
        <taxon>Hymenoptera</taxon>
        <taxon>Apocrita</taxon>
        <taxon>Aculeata</taxon>
        <taxon>Formicoidea</taxon>
        <taxon>Formicidae</taxon>
        <taxon>Myrmicinae</taxon>
        <taxon>Cardiocondyla</taxon>
    </lineage>
</organism>
<protein>
    <submittedName>
        <fullName evidence="2">Uncharacterized protein</fullName>
    </submittedName>
</protein>
<evidence type="ECO:0000313" key="2">
    <source>
        <dbReference type="EMBL" id="KAL0114367.1"/>
    </source>
</evidence>
<dbReference type="AlphaFoldDB" id="A0AAW2FJL9"/>
<sequence>MSHITSSVKKKKKKKICDCHFVSRYYFRFNALFFLFPVSFFFNMIIYDFYLNRFVTLGITLSAMSTENFCRARRT</sequence>
<keyword evidence="3" id="KW-1185">Reference proteome</keyword>
<comment type="caution">
    <text evidence="2">The sequence shown here is derived from an EMBL/GenBank/DDBJ whole genome shotgun (WGS) entry which is preliminary data.</text>
</comment>
<name>A0AAW2FJL9_9HYME</name>
<evidence type="ECO:0000256" key="1">
    <source>
        <dbReference type="SAM" id="Phobius"/>
    </source>
</evidence>
<keyword evidence="1" id="KW-0812">Transmembrane</keyword>
<proteinExistence type="predicted"/>
<feature type="transmembrane region" description="Helical" evidence="1">
    <location>
        <begin position="31"/>
        <end position="51"/>
    </location>
</feature>
<gene>
    <name evidence="2" type="ORF">PUN28_011553</name>
</gene>
<reference evidence="2 3" key="1">
    <citation type="submission" date="2023-03" db="EMBL/GenBank/DDBJ databases">
        <title>High recombination rates correlate with genetic variation in Cardiocondyla obscurior ants.</title>
        <authorList>
            <person name="Errbii M."/>
        </authorList>
    </citation>
    <scope>NUCLEOTIDE SEQUENCE [LARGE SCALE GENOMIC DNA]</scope>
    <source>
        <strain evidence="2">Alpha-2009</strain>
        <tissue evidence="2">Whole body</tissue>
    </source>
</reference>
<evidence type="ECO:0000313" key="3">
    <source>
        <dbReference type="Proteomes" id="UP001430953"/>
    </source>
</evidence>
<keyword evidence="1" id="KW-0472">Membrane</keyword>
<keyword evidence="1" id="KW-1133">Transmembrane helix</keyword>
<dbReference type="Proteomes" id="UP001430953">
    <property type="component" value="Unassembled WGS sequence"/>
</dbReference>
<accession>A0AAW2FJL9</accession>
<dbReference type="EMBL" id="JADYXP020000011">
    <property type="protein sequence ID" value="KAL0114367.1"/>
    <property type="molecule type" value="Genomic_DNA"/>
</dbReference>